<organism evidence="8 9">
    <name type="scientific">Ranatra chinensis</name>
    <dbReference type="NCBI Taxonomy" id="642074"/>
    <lineage>
        <taxon>Eukaryota</taxon>
        <taxon>Metazoa</taxon>
        <taxon>Ecdysozoa</taxon>
        <taxon>Arthropoda</taxon>
        <taxon>Hexapoda</taxon>
        <taxon>Insecta</taxon>
        <taxon>Pterygota</taxon>
        <taxon>Neoptera</taxon>
        <taxon>Paraneoptera</taxon>
        <taxon>Hemiptera</taxon>
        <taxon>Heteroptera</taxon>
        <taxon>Panheteroptera</taxon>
        <taxon>Nepomorpha</taxon>
        <taxon>Nepidae</taxon>
        <taxon>Ranatrinae</taxon>
        <taxon>Ranatra</taxon>
    </lineage>
</organism>
<evidence type="ECO:0000256" key="2">
    <source>
        <dbReference type="ARBA" id="ARBA00022737"/>
    </source>
</evidence>
<dbReference type="CDD" id="cd00033">
    <property type="entry name" value="CCP"/>
    <property type="match status" value="5"/>
</dbReference>
<feature type="domain" description="Sushi" evidence="7">
    <location>
        <begin position="547"/>
        <end position="606"/>
    </location>
</feature>
<evidence type="ECO:0000313" key="8">
    <source>
        <dbReference type="EMBL" id="KAL1115089.1"/>
    </source>
</evidence>
<feature type="domain" description="Sushi" evidence="7">
    <location>
        <begin position="308"/>
        <end position="375"/>
    </location>
</feature>
<name>A0ABD0XV16_9HEMI</name>
<keyword evidence="1 5" id="KW-0768">Sushi</keyword>
<feature type="disulfide bond" evidence="5">
    <location>
        <begin position="636"/>
        <end position="663"/>
    </location>
</feature>
<dbReference type="InterPro" id="IPR000436">
    <property type="entry name" value="Sushi_SCR_CCP_dom"/>
</dbReference>
<feature type="domain" description="Sushi" evidence="7">
    <location>
        <begin position="666"/>
        <end position="724"/>
    </location>
</feature>
<dbReference type="Gene3D" id="2.10.70.10">
    <property type="entry name" value="Complement Module, domain 1"/>
    <property type="match status" value="8"/>
</dbReference>
<dbReference type="PANTHER" id="PTHR19325">
    <property type="entry name" value="COMPLEMENT COMPONENT-RELATED SUSHI DOMAIN-CONTAINING"/>
    <property type="match status" value="1"/>
</dbReference>
<comment type="caution">
    <text evidence="8">The sequence shown here is derived from an EMBL/GenBank/DDBJ whole genome shotgun (WGS) entry which is preliminary data.</text>
</comment>
<feature type="domain" description="Sushi" evidence="7">
    <location>
        <begin position="64"/>
        <end position="135"/>
    </location>
</feature>
<feature type="disulfide bond" evidence="5">
    <location>
        <begin position="106"/>
        <end position="133"/>
    </location>
</feature>
<evidence type="ECO:0000313" key="9">
    <source>
        <dbReference type="Proteomes" id="UP001558652"/>
    </source>
</evidence>
<reference evidence="8 9" key="1">
    <citation type="submission" date="2024-07" db="EMBL/GenBank/DDBJ databases">
        <title>Chromosome-level genome assembly of the water stick insect Ranatra chinensis (Heteroptera: Nepidae).</title>
        <authorList>
            <person name="Liu X."/>
        </authorList>
    </citation>
    <scope>NUCLEOTIDE SEQUENCE [LARGE SCALE GENOMIC DNA]</scope>
    <source>
        <strain evidence="8">Cailab_2021Rc</strain>
        <tissue evidence="8">Muscle</tissue>
    </source>
</reference>
<feature type="region of interest" description="Disordered" evidence="6">
    <location>
        <begin position="1"/>
        <end position="24"/>
    </location>
</feature>
<dbReference type="PANTHER" id="PTHR19325:SF575">
    <property type="entry name" value="LOCOMOTION-RELATED PROTEIN HIKARU GENKI"/>
    <property type="match status" value="1"/>
</dbReference>
<keyword evidence="4" id="KW-0325">Glycoprotein</keyword>
<dbReference type="SMART" id="SM00032">
    <property type="entry name" value="CCP"/>
    <property type="match status" value="9"/>
</dbReference>
<evidence type="ECO:0000256" key="4">
    <source>
        <dbReference type="ARBA" id="ARBA00023180"/>
    </source>
</evidence>
<evidence type="ECO:0000256" key="6">
    <source>
        <dbReference type="SAM" id="MobiDB-lite"/>
    </source>
</evidence>
<comment type="caution">
    <text evidence="5">Lacks conserved residue(s) required for the propagation of feature annotation.</text>
</comment>
<dbReference type="InterPro" id="IPR050350">
    <property type="entry name" value="Compl-Cell_Adhes-Reg"/>
</dbReference>
<evidence type="ECO:0000259" key="7">
    <source>
        <dbReference type="PROSITE" id="PS50923"/>
    </source>
</evidence>
<dbReference type="PROSITE" id="PS50923">
    <property type="entry name" value="SUSHI"/>
    <property type="match status" value="7"/>
</dbReference>
<dbReference type="SUPFAM" id="SSF57535">
    <property type="entry name" value="Complement control module/SCR domain"/>
    <property type="match status" value="8"/>
</dbReference>
<evidence type="ECO:0000256" key="5">
    <source>
        <dbReference type="PROSITE-ProRule" id="PRU00302"/>
    </source>
</evidence>
<feature type="domain" description="Sushi" evidence="7">
    <location>
        <begin position="225"/>
        <end position="291"/>
    </location>
</feature>
<dbReference type="AlphaFoldDB" id="A0ABD0XV16"/>
<feature type="domain" description="Sushi" evidence="7">
    <location>
        <begin position="489"/>
        <end position="546"/>
    </location>
</feature>
<feature type="disulfide bond" evidence="5">
    <location>
        <begin position="517"/>
        <end position="544"/>
    </location>
</feature>
<keyword evidence="9" id="KW-1185">Reference proteome</keyword>
<dbReference type="EMBL" id="JBFDAA010000020">
    <property type="protein sequence ID" value="KAL1115089.1"/>
    <property type="molecule type" value="Genomic_DNA"/>
</dbReference>
<feature type="disulfide bond" evidence="5">
    <location>
        <begin position="262"/>
        <end position="289"/>
    </location>
</feature>
<proteinExistence type="predicted"/>
<keyword evidence="3 5" id="KW-1015">Disulfide bond</keyword>
<keyword evidence="2" id="KW-0677">Repeat</keyword>
<evidence type="ECO:0000256" key="1">
    <source>
        <dbReference type="ARBA" id="ARBA00022659"/>
    </source>
</evidence>
<gene>
    <name evidence="8" type="ORF">AAG570_007120</name>
</gene>
<dbReference type="InterPro" id="IPR035976">
    <property type="entry name" value="Sushi/SCR/CCP_sf"/>
</dbReference>
<evidence type="ECO:0000256" key="3">
    <source>
        <dbReference type="ARBA" id="ARBA00023157"/>
    </source>
</evidence>
<sequence length="734" mass="78783">MKVEVVKRGRGGGDQQGNATSSGYPHGTGVRLTCAQGYSSNLPNGTAKCVRGRWKPVKPHCGFAACHVPDSEHGIYTRAGATSAVAGTALEAGGLVAHAQTVEFSCRVGYNVQGTATMKCWHGQWSIPVLPSCTPAPCQLPVIGNGQYLLGYRPGLTIGNGSSVRFQCDAEYKATSTAPVQCILGELRPKSPHCKKDPGSMFMAGGDITKAGEMGAIDYMTGLRGSCGPPARVQGSLAFKNGEPLAEAERNFPDGTEVTFNCIASIMGEKITWRIICEDGNWLGRSLTCGHGVGIGGGPMSSGSKDNTTCVFRNSEMNVATFYMDQPVTEDIVEFPSGALLMFRCMDIGKYAMIGSNRRRCVNGEWEGQRPVCFGLNQENDYALEKPPTILFRHQLGPIAQSNDGKLIVYPATVLHMECLWIRRFGTPKWVVSHNYRKYPESWSSDPGRDSQLEYRLSIFHASRDDSGTFTCITPTRHTHSVEIEVKAIHCPVLPSRRGLKKSTEDTKMNTKVTLSCINGNSLIGAHELTCLPSGNWSAHIPVCESMECPDLGTLSDGNLRASILSREVGGQVVFSCTPGYGLNGPAHSTCLPTGEWATPLPTCREVQCPAPGVPENGFVQGGAAYKAGDLVQFGCNPDHMMEGQPIIACQENGRWSGAVPKCVKACSYPGTVISGRMSSVKFYYQIGETVSFTCDAGLVMHGASMLRCLRTGKWSNTIPTCVLQSGASAPSQP</sequence>
<dbReference type="Pfam" id="PF00084">
    <property type="entry name" value="Sushi"/>
    <property type="match status" value="6"/>
</dbReference>
<feature type="domain" description="Sushi" evidence="7">
    <location>
        <begin position="607"/>
        <end position="665"/>
    </location>
</feature>
<dbReference type="Proteomes" id="UP001558652">
    <property type="component" value="Unassembled WGS sequence"/>
</dbReference>
<protein>
    <recommendedName>
        <fullName evidence="7">Sushi domain-containing protein</fullName>
    </recommendedName>
</protein>
<feature type="disulfide bond" evidence="5">
    <location>
        <begin position="577"/>
        <end position="604"/>
    </location>
</feature>
<feature type="disulfide bond" evidence="5">
    <location>
        <begin position="695"/>
        <end position="722"/>
    </location>
</feature>
<accession>A0ABD0XV16</accession>